<sequence length="301" mass="33885">MQGEWPVRPLQPAFIHLPFDSSQKVINSRGASMTEQLLYQSDFKDLTTYLQVLQRLPELTRSFKVHLDQVPLAGRSADPIPELRNVLDRAYKDLSVWSTLMPKLMAMHRRLDALTAELTQFSGNATQHQKLAVQLRGSAGDRLIAFENEFDNEEQTVQKLTQGICTILPRLIDFLNDAISRYSRKFGLKPGNPLRENLANALPLSFGAPDAIDAQERLFRAQGYAYRASGWYTRAYTAASNLGAYLSRMWELLWACVGSIIGVRKADTPSRDRLASGLLLVNVREIQRLSKGFDTGQELTA</sequence>
<reference evidence="1 2" key="1">
    <citation type="submission" date="2015-09" db="EMBL/GenBank/DDBJ databases">
        <title>Genome announcement of multiple Pseudomonas syringae strains.</title>
        <authorList>
            <person name="Thakur S."/>
            <person name="Wang P.W."/>
            <person name="Gong Y."/>
            <person name="Weir B.S."/>
            <person name="Guttman D.S."/>
        </authorList>
    </citation>
    <scope>NUCLEOTIDE SEQUENCE [LARGE SCALE GENOMIC DNA]</scope>
    <source>
        <strain evidence="1 2">ICMP2802</strain>
    </source>
</reference>
<gene>
    <name evidence="1" type="ORF">ALO91_102177</name>
</gene>
<dbReference type="AlphaFoldDB" id="A0A0P9HH41"/>
<evidence type="ECO:0000313" key="2">
    <source>
        <dbReference type="Proteomes" id="UP000050297"/>
    </source>
</evidence>
<name>A0A0P9HH41_PSESX</name>
<dbReference type="Proteomes" id="UP000050297">
    <property type="component" value="Unassembled WGS sequence"/>
</dbReference>
<organism evidence="1 2">
    <name type="scientific">Pseudomonas syringae pv. aceris</name>
    <dbReference type="NCBI Taxonomy" id="199198"/>
    <lineage>
        <taxon>Bacteria</taxon>
        <taxon>Pseudomonadati</taxon>
        <taxon>Pseudomonadota</taxon>
        <taxon>Gammaproteobacteria</taxon>
        <taxon>Pseudomonadales</taxon>
        <taxon>Pseudomonadaceae</taxon>
        <taxon>Pseudomonas</taxon>
        <taxon>Pseudomonas syringae</taxon>
    </lineage>
</organism>
<accession>A0A0P9HH41</accession>
<protein>
    <submittedName>
        <fullName evidence="1">Uncharacterized protein</fullName>
    </submittedName>
</protein>
<dbReference type="EMBL" id="LJPM01000523">
    <property type="protein sequence ID" value="KPW11345.1"/>
    <property type="molecule type" value="Genomic_DNA"/>
</dbReference>
<proteinExistence type="predicted"/>
<evidence type="ECO:0000313" key="1">
    <source>
        <dbReference type="EMBL" id="KPW11345.1"/>
    </source>
</evidence>
<comment type="caution">
    <text evidence="1">The sequence shown here is derived from an EMBL/GenBank/DDBJ whole genome shotgun (WGS) entry which is preliminary data.</text>
</comment>
<dbReference type="PATRIC" id="fig|199198.5.peg.1866"/>